<organism evidence="2 3">
    <name type="scientific">Loa loa</name>
    <name type="common">Eye worm</name>
    <name type="synonym">Filaria loa</name>
    <dbReference type="NCBI Taxonomy" id="7209"/>
    <lineage>
        <taxon>Eukaryota</taxon>
        <taxon>Metazoa</taxon>
        <taxon>Ecdysozoa</taxon>
        <taxon>Nematoda</taxon>
        <taxon>Chromadorea</taxon>
        <taxon>Rhabditida</taxon>
        <taxon>Spirurina</taxon>
        <taxon>Spiruromorpha</taxon>
        <taxon>Filarioidea</taxon>
        <taxon>Onchocercidae</taxon>
        <taxon>Loa</taxon>
    </lineage>
</organism>
<keyword evidence="2" id="KW-1185">Reference proteome</keyword>
<keyword evidence="1" id="KW-0472">Membrane</keyword>
<keyword evidence="1" id="KW-1133">Transmembrane helix</keyword>
<feature type="transmembrane region" description="Helical" evidence="1">
    <location>
        <begin position="12"/>
        <end position="36"/>
    </location>
</feature>
<evidence type="ECO:0000313" key="3">
    <source>
        <dbReference type="WBParaSite" id="EN70_809"/>
    </source>
</evidence>
<dbReference type="STRING" id="7209.A0A1I7VZU0"/>
<name>A0A1I7VZU0_LOALO</name>
<reference evidence="3" key="2">
    <citation type="submission" date="2016-11" db="UniProtKB">
        <authorList>
            <consortium name="WormBaseParasite"/>
        </authorList>
    </citation>
    <scope>IDENTIFICATION</scope>
</reference>
<proteinExistence type="predicted"/>
<evidence type="ECO:0000313" key="2">
    <source>
        <dbReference type="Proteomes" id="UP000095285"/>
    </source>
</evidence>
<dbReference type="AlphaFoldDB" id="A0A1I7VZU0"/>
<dbReference type="WBParaSite" id="EN70_809">
    <property type="protein sequence ID" value="EN70_809"/>
    <property type="gene ID" value="EN70_809"/>
</dbReference>
<reference evidence="2" key="1">
    <citation type="submission" date="2012-04" db="EMBL/GenBank/DDBJ databases">
        <title>The Genome Sequence of Loa loa.</title>
        <authorList>
            <consortium name="The Broad Institute Genome Sequencing Platform"/>
            <consortium name="Broad Institute Genome Sequencing Center for Infectious Disease"/>
            <person name="Nutman T.B."/>
            <person name="Fink D.L."/>
            <person name="Russ C."/>
            <person name="Young S."/>
            <person name="Zeng Q."/>
            <person name="Gargeya S."/>
            <person name="Alvarado L."/>
            <person name="Berlin A."/>
            <person name="Chapman S.B."/>
            <person name="Chen Z."/>
            <person name="Freedman E."/>
            <person name="Gellesch M."/>
            <person name="Goldberg J."/>
            <person name="Griggs A."/>
            <person name="Gujja S."/>
            <person name="Heilman E.R."/>
            <person name="Heiman D."/>
            <person name="Howarth C."/>
            <person name="Mehta T."/>
            <person name="Neiman D."/>
            <person name="Pearson M."/>
            <person name="Roberts A."/>
            <person name="Saif S."/>
            <person name="Shea T."/>
            <person name="Shenoy N."/>
            <person name="Sisk P."/>
            <person name="Stolte C."/>
            <person name="Sykes S."/>
            <person name="White J."/>
            <person name="Yandava C."/>
            <person name="Haas B."/>
            <person name="Henn M.R."/>
            <person name="Nusbaum C."/>
            <person name="Birren B."/>
        </authorList>
    </citation>
    <scope>NUCLEOTIDE SEQUENCE [LARGE SCALE GENOMIC DNA]</scope>
</reference>
<protein>
    <submittedName>
        <fullName evidence="3">Transmembrane protein</fullName>
    </submittedName>
</protein>
<accession>A0A1I7VZU0</accession>
<sequence>MYLRISRCFHGTIFKAGVFLMSLLSTFILSDAAVLYSHFNELPDDHNSFKEFDHFKIFEAIFYETFHCWRTCRKSKQRYTFQFWSVSKCPYGVCSGNIFRLVLSSYVSLQQSVMAVMSQYPICRSKRETYAYSIVDWRRGVKKTGLNISRLSDL</sequence>
<dbReference type="Proteomes" id="UP000095285">
    <property type="component" value="Unassembled WGS sequence"/>
</dbReference>
<keyword evidence="1" id="KW-0812">Transmembrane</keyword>
<evidence type="ECO:0000256" key="1">
    <source>
        <dbReference type="SAM" id="Phobius"/>
    </source>
</evidence>